<sequence>MSKIIEALNENLRVIYRKSVDADAALNTLQAKGKGKFDSVFVDGSGFTTRNKRFGPYVEELAGEVAQLVDADPSTLNKELPAIVKKIELLLTTLTQFKKTVS</sequence>
<organism evidence="1 2">
    <name type="scientific">Glaciecola punicea ACAM 611</name>
    <dbReference type="NCBI Taxonomy" id="1121923"/>
    <lineage>
        <taxon>Bacteria</taxon>
        <taxon>Pseudomonadati</taxon>
        <taxon>Pseudomonadota</taxon>
        <taxon>Gammaproteobacteria</taxon>
        <taxon>Alteromonadales</taxon>
        <taxon>Alteromonadaceae</taxon>
        <taxon>Glaciecola</taxon>
    </lineage>
</organism>
<accession>H5TEG8</accession>
<gene>
    <name evidence="1" type="ORF">GPUN_2580</name>
</gene>
<keyword evidence="2" id="KW-1185">Reference proteome</keyword>
<dbReference type="Proteomes" id="UP000053586">
    <property type="component" value="Unassembled WGS sequence"/>
</dbReference>
<reference evidence="1 2" key="1">
    <citation type="journal article" date="2012" name="J. Bacteriol.">
        <title>Genome sequence of proteorhodopsin-containing sea ice bacterium Glaciecola punicea ACAM 611T.</title>
        <authorList>
            <person name="Qin Q.-L."/>
            <person name="Xie B.-B."/>
            <person name="Shu Y.-L."/>
            <person name="Rong J.-C."/>
            <person name="Zhao D.-L."/>
            <person name="Zhang X.-Y."/>
            <person name="Chen X.-L."/>
            <person name="Zhou B.-C."/>
            <person name="Zhanga Y.-Z."/>
        </authorList>
    </citation>
    <scope>NUCLEOTIDE SEQUENCE [LARGE SCALE GENOMIC DNA]</scope>
    <source>
        <strain evidence="1 2">ACAM 611</strain>
    </source>
</reference>
<reference evidence="1 2" key="2">
    <citation type="journal article" date="2017" name="Antonie Van Leeuwenhoek">
        <title>Rhizobium rhizosphaerae sp. nov., a novel species isolated from rice rhizosphere.</title>
        <authorList>
            <person name="Zhao J.J."/>
            <person name="Zhang J."/>
            <person name="Zhang R.J."/>
            <person name="Zhang C.W."/>
            <person name="Yin H.Q."/>
            <person name="Zhang X.X."/>
        </authorList>
    </citation>
    <scope>NUCLEOTIDE SEQUENCE [LARGE SCALE GENOMIC DNA]</scope>
    <source>
        <strain evidence="1 2">ACAM 611</strain>
    </source>
</reference>
<dbReference type="OrthoDB" id="7067468at2"/>
<dbReference type="EMBL" id="BAET01000031">
    <property type="protein sequence ID" value="GAB56695.1"/>
    <property type="molecule type" value="Genomic_DNA"/>
</dbReference>
<comment type="caution">
    <text evidence="1">The sequence shown here is derived from an EMBL/GenBank/DDBJ whole genome shotgun (WGS) entry which is preliminary data.</text>
</comment>
<proteinExistence type="predicted"/>
<dbReference type="AlphaFoldDB" id="H5TEG8"/>
<evidence type="ECO:0000313" key="1">
    <source>
        <dbReference type="EMBL" id="GAB56695.1"/>
    </source>
</evidence>
<evidence type="ECO:0000313" key="2">
    <source>
        <dbReference type="Proteomes" id="UP000053586"/>
    </source>
</evidence>
<dbReference type="eggNOG" id="ENOG5032Y6W">
    <property type="taxonomic scope" value="Bacteria"/>
</dbReference>
<name>H5TEG8_9ALTE</name>
<protein>
    <recommendedName>
        <fullName evidence="3">Prephenate dehydrogenase</fullName>
    </recommendedName>
</protein>
<evidence type="ECO:0008006" key="3">
    <source>
        <dbReference type="Google" id="ProtNLM"/>
    </source>
</evidence>
<dbReference type="RefSeq" id="WP_006007123.1">
    <property type="nucleotide sequence ID" value="NZ_BAET01000031.1"/>
</dbReference>